<dbReference type="PANTHER" id="PTHR22883">
    <property type="entry name" value="ZINC FINGER DHHC DOMAIN CONTAINING PROTEIN"/>
    <property type="match status" value="1"/>
</dbReference>
<keyword evidence="13" id="KW-1185">Reference proteome</keyword>
<protein>
    <recommendedName>
        <fullName evidence="10">Palmitoyltransferase</fullName>
        <ecNumber evidence="10">2.3.1.225</ecNumber>
    </recommendedName>
</protein>
<evidence type="ECO:0000256" key="2">
    <source>
        <dbReference type="ARBA" id="ARBA00022679"/>
    </source>
</evidence>
<evidence type="ECO:0000256" key="10">
    <source>
        <dbReference type="RuleBase" id="RU079119"/>
    </source>
</evidence>
<keyword evidence="2 10" id="KW-0808">Transferase</keyword>
<dbReference type="GO" id="GO:0005783">
    <property type="term" value="C:endoplasmic reticulum"/>
    <property type="evidence" value="ECO:0007669"/>
    <property type="project" value="TreeGrafter"/>
</dbReference>
<dbReference type="GO" id="GO:0019706">
    <property type="term" value="F:protein-cysteine S-palmitoyltransferase activity"/>
    <property type="evidence" value="ECO:0007669"/>
    <property type="project" value="UniProtKB-EC"/>
</dbReference>
<evidence type="ECO:0000256" key="7">
    <source>
        <dbReference type="ARBA" id="ARBA00023288"/>
    </source>
</evidence>
<feature type="transmembrane region" description="Helical" evidence="10">
    <location>
        <begin position="209"/>
        <end position="233"/>
    </location>
</feature>
<dbReference type="Pfam" id="PF01529">
    <property type="entry name" value="DHHC"/>
    <property type="match status" value="1"/>
</dbReference>
<dbReference type="InterPro" id="IPR039859">
    <property type="entry name" value="PFA4/ZDH16/20/ERF2-like"/>
</dbReference>
<keyword evidence="4 10" id="KW-1133">Transmembrane helix</keyword>
<evidence type="ECO:0000313" key="13">
    <source>
        <dbReference type="Proteomes" id="UP001145021"/>
    </source>
</evidence>
<keyword evidence="3 10" id="KW-0812">Transmembrane</keyword>
<feature type="transmembrane region" description="Helical" evidence="10">
    <location>
        <begin position="115"/>
        <end position="137"/>
    </location>
</feature>
<comment type="domain">
    <text evidence="10">The DHHC domain is required for palmitoyltransferase activity.</text>
</comment>
<feature type="domain" description="Palmitoyltransferase DHHC" evidence="11">
    <location>
        <begin position="163"/>
        <end position="310"/>
    </location>
</feature>
<comment type="subcellular location">
    <subcellularLocation>
        <location evidence="1">Membrane</location>
        <topology evidence="1">Multi-pass membrane protein</topology>
    </subcellularLocation>
</comment>
<comment type="similarity">
    <text evidence="10">Belongs to the DHHC palmitoyltransferase family.</text>
</comment>
<dbReference type="AlphaFoldDB" id="A0A9W7XMQ8"/>
<feature type="transmembrane region" description="Helical" evidence="10">
    <location>
        <begin position="271"/>
        <end position="293"/>
    </location>
</feature>
<evidence type="ECO:0000256" key="3">
    <source>
        <dbReference type="ARBA" id="ARBA00022692"/>
    </source>
</evidence>
<feature type="transmembrane region" description="Helical" evidence="10">
    <location>
        <begin position="83"/>
        <end position="103"/>
    </location>
</feature>
<evidence type="ECO:0000313" key="12">
    <source>
        <dbReference type="EMBL" id="KAJ1645830.1"/>
    </source>
</evidence>
<dbReference type="InterPro" id="IPR001594">
    <property type="entry name" value="Palmitoyltrfase_DHHC"/>
</dbReference>
<organism evidence="12 13">
    <name type="scientific">Coemansia asiatica</name>
    <dbReference type="NCBI Taxonomy" id="1052880"/>
    <lineage>
        <taxon>Eukaryota</taxon>
        <taxon>Fungi</taxon>
        <taxon>Fungi incertae sedis</taxon>
        <taxon>Zoopagomycota</taxon>
        <taxon>Kickxellomycotina</taxon>
        <taxon>Kickxellomycetes</taxon>
        <taxon>Kickxellales</taxon>
        <taxon>Kickxellaceae</taxon>
        <taxon>Coemansia</taxon>
    </lineage>
</organism>
<keyword evidence="7" id="KW-0449">Lipoprotein</keyword>
<comment type="caution">
    <text evidence="12">The sequence shown here is derived from an EMBL/GenBank/DDBJ whole genome shotgun (WGS) entry which is preliminary data.</text>
</comment>
<evidence type="ECO:0000259" key="11">
    <source>
        <dbReference type="Pfam" id="PF01529"/>
    </source>
</evidence>
<proteinExistence type="inferred from homology"/>
<name>A0A9W7XMQ8_9FUNG</name>
<dbReference type="Proteomes" id="UP001145021">
    <property type="component" value="Unassembled WGS sequence"/>
</dbReference>
<keyword evidence="6" id="KW-0564">Palmitate</keyword>
<dbReference type="GO" id="GO:0016020">
    <property type="term" value="C:membrane"/>
    <property type="evidence" value="ECO:0007669"/>
    <property type="project" value="UniProtKB-SubCell"/>
</dbReference>
<dbReference type="GO" id="GO:0006612">
    <property type="term" value="P:protein targeting to membrane"/>
    <property type="evidence" value="ECO:0007669"/>
    <property type="project" value="TreeGrafter"/>
</dbReference>
<feature type="transmembrane region" description="Helical" evidence="10">
    <location>
        <begin position="6"/>
        <end position="27"/>
    </location>
</feature>
<dbReference type="PROSITE" id="PS50216">
    <property type="entry name" value="DHHC"/>
    <property type="match status" value="1"/>
</dbReference>
<keyword evidence="8 10" id="KW-0012">Acyltransferase</keyword>
<comment type="catalytic activity">
    <reaction evidence="9 10">
        <text>L-cysteinyl-[protein] + hexadecanoyl-CoA = S-hexadecanoyl-L-cysteinyl-[protein] + CoA</text>
        <dbReference type="Rhea" id="RHEA:36683"/>
        <dbReference type="Rhea" id="RHEA-COMP:10131"/>
        <dbReference type="Rhea" id="RHEA-COMP:11032"/>
        <dbReference type="ChEBI" id="CHEBI:29950"/>
        <dbReference type="ChEBI" id="CHEBI:57287"/>
        <dbReference type="ChEBI" id="CHEBI:57379"/>
        <dbReference type="ChEBI" id="CHEBI:74151"/>
        <dbReference type="EC" id="2.3.1.225"/>
    </reaction>
</comment>
<evidence type="ECO:0000256" key="8">
    <source>
        <dbReference type="ARBA" id="ARBA00023315"/>
    </source>
</evidence>
<evidence type="ECO:0000256" key="4">
    <source>
        <dbReference type="ARBA" id="ARBA00022989"/>
    </source>
</evidence>
<dbReference type="EMBL" id="JANBOH010000087">
    <property type="protein sequence ID" value="KAJ1645830.1"/>
    <property type="molecule type" value="Genomic_DNA"/>
</dbReference>
<evidence type="ECO:0000256" key="6">
    <source>
        <dbReference type="ARBA" id="ARBA00023139"/>
    </source>
</evidence>
<evidence type="ECO:0000256" key="9">
    <source>
        <dbReference type="ARBA" id="ARBA00048048"/>
    </source>
</evidence>
<dbReference type="GO" id="GO:0005794">
    <property type="term" value="C:Golgi apparatus"/>
    <property type="evidence" value="ECO:0007669"/>
    <property type="project" value="TreeGrafter"/>
</dbReference>
<evidence type="ECO:0000256" key="5">
    <source>
        <dbReference type="ARBA" id="ARBA00023136"/>
    </source>
</evidence>
<accession>A0A9W7XMQ8</accession>
<keyword evidence="5 10" id="KW-0472">Membrane</keyword>
<dbReference type="EC" id="2.3.1.225" evidence="10"/>
<reference evidence="12" key="1">
    <citation type="submission" date="2022-07" db="EMBL/GenBank/DDBJ databases">
        <title>Phylogenomic reconstructions and comparative analyses of Kickxellomycotina fungi.</title>
        <authorList>
            <person name="Reynolds N.K."/>
            <person name="Stajich J.E."/>
            <person name="Barry K."/>
            <person name="Grigoriev I.V."/>
            <person name="Crous P."/>
            <person name="Smith M.E."/>
        </authorList>
    </citation>
    <scope>NUCLEOTIDE SEQUENCE</scope>
    <source>
        <strain evidence="12">NBRC 105413</strain>
    </source>
</reference>
<gene>
    <name evidence="12" type="primary">SWF1</name>
    <name evidence="12" type="ORF">LPJ64_002625</name>
</gene>
<sequence>MAAISVFTACWVSALLAFSAWVFVLLLGRNRMFRGTFVEQANIFCMQTLPGNVDRWLRAGISDAFVRRAETLWHTLFGRRNPVFQIFAIVLYLLGLTVFMMEAAPMIPNRYVGGWQWITIALTLAVNIGTYAVACWVDPGIVDATNVDQACSLFKPDGLLYFQDHVCRTCHLRKPARSKHCSACGRCVQMMDHHCMWLNNCIGLNNARWFLGFLVSFSTVCIYGSYIFATVLLELRHTRGLVYAMVRDENSGELVPLSFRASILYLLDENVLLAVLLVLLLILTPAIVIFSAYQLRIVSLGYTSNEETKWLNVADDIKDEVLFVVENDDGKTEYAVIEKEDQPADHRRKRLVIDLAQVDNQYHRGAWANLRFLMSPPATNRPKKTHTN</sequence>
<evidence type="ECO:0000256" key="1">
    <source>
        <dbReference type="ARBA" id="ARBA00004141"/>
    </source>
</evidence>